<accession>A0A1F7JIB0</accession>
<proteinExistence type="predicted"/>
<keyword evidence="1" id="KW-1133">Transmembrane helix</keyword>
<protein>
    <submittedName>
        <fullName evidence="2">Uncharacterized protein</fullName>
    </submittedName>
</protein>
<dbReference type="AlphaFoldDB" id="A0A1F7JIB0"/>
<evidence type="ECO:0000313" key="3">
    <source>
        <dbReference type="Proteomes" id="UP000177418"/>
    </source>
</evidence>
<keyword evidence="1" id="KW-0812">Transmembrane</keyword>
<sequence length="193" mass="21802">MDRKALLKALLGKKELSDYTYAIMFLLTASFFMYFAVKPALSIAFTLRREAVDLKKVNTIYENNIMKLLEIQSNLELSRDKKYLLDEAIPLKPQTDEMLSHIISSATAHRLIVEVINVNQVKLISGDKKDALPDVEISLKLKGDYSSVVLFTKEILNQRRLKSINQISIAVNDEVASESANLSSTVNISGFYR</sequence>
<comment type="caution">
    <text evidence="2">The sequence shown here is derived from an EMBL/GenBank/DDBJ whole genome shotgun (WGS) entry which is preliminary data.</text>
</comment>
<evidence type="ECO:0000313" key="2">
    <source>
        <dbReference type="EMBL" id="OGK55342.1"/>
    </source>
</evidence>
<dbReference type="InterPro" id="IPR007445">
    <property type="entry name" value="PilO"/>
</dbReference>
<keyword evidence="1" id="KW-0472">Membrane</keyword>
<dbReference type="GO" id="GO:0043683">
    <property type="term" value="P:type IV pilus assembly"/>
    <property type="evidence" value="ECO:0007669"/>
    <property type="project" value="InterPro"/>
</dbReference>
<name>A0A1F7JIB0_9BACT</name>
<dbReference type="Gene3D" id="3.30.70.60">
    <property type="match status" value="1"/>
</dbReference>
<dbReference type="EMBL" id="MGAV01000007">
    <property type="protein sequence ID" value="OGK55342.1"/>
    <property type="molecule type" value="Genomic_DNA"/>
</dbReference>
<reference evidence="2 3" key="1">
    <citation type="journal article" date="2016" name="Nat. Commun.">
        <title>Thousands of microbial genomes shed light on interconnected biogeochemical processes in an aquifer system.</title>
        <authorList>
            <person name="Anantharaman K."/>
            <person name="Brown C.T."/>
            <person name="Hug L.A."/>
            <person name="Sharon I."/>
            <person name="Castelle C.J."/>
            <person name="Probst A.J."/>
            <person name="Thomas B.C."/>
            <person name="Singh A."/>
            <person name="Wilkins M.J."/>
            <person name="Karaoz U."/>
            <person name="Brodie E.L."/>
            <person name="Williams K.H."/>
            <person name="Hubbard S.S."/>
            <person name="Banfield J.F."/>
        </authorList>
    </citation>
    <scope>NUCLEOTIDE SEQUENCE [LARGE SCALE GENOMIC DNA]</scope>
</reference>
<gene>
    <name evidence="2" type="ORF">A3H78_04555</name>
</gene>
<dbReference type="Proteomes" id="UP000177418">
    <property type="component" value="Unassembled WGS sequence"/>
</dbReference>
<dbReference type="InterPro" id="IPR014717">
    <property type="entry name" value="Transl_elong_EF1B/ribsomal_bS6"/>
</dbReference>
<organism evidence="2 3">
    <name type="scientific">Candidatus Roizmanbacteria bacterium RIFCSPLOWO2_02_FULL_36_11</name>
    <dbReference type="NCBI Taxonomy" id="1802071"/>
    <lineage>
        <taxon>Bacteria</taxon>
        <taxon>Candidatus Roizmaniibacteriota</taxon>
    </lineage>
</organism>
<dbReference type="GO" id="GO:0043107">
    <property type="term" value="P:type IV pilus-dependent motility"/>
    <property type="evidence" value="ECO:0007669"/>
    <property type="project" value="InterPro"/>
</dbReference>
<dbReference type="Pfam" id="PF04350">
    <property type="entry name" value="PilO"/>
    <property type="match status" value="1"/>
</dbReference>
<evidence type="ECO:0000256" key="1">
    <source>
        <dbReference type="SAM" id="Phobius"/>
    </source>
</evidence>
<feature type="transmembrane region" description="Helical" evidence="1">
    <location>
        <begin position="20"/>
        <end position="47"/>
    </location>
</feature>